<dbReference type="InterPro" id="IPR003439">
    <property type="entry name" value="ABC_transporter-like_ATP-bd"/>
</dbReference>
<dbReference type="CDD" id="cd03230">
    <property type="entry name" value="ABC_DR_subfamily_A"/>
    <property type="match status" value="1"/>
</dbReference>
<dbReference type="PANTHER" id="PTHR43158">
    <property type="entry name" value="SKFA PEPTIDE EXPORT ATP-BINDING PROTEIN SKFE"/>
    <property type="match status" value="1"/>
</dbReference>
<evidence type="ECO:0000259" key="3">
    <source>
        <dbReference type="PROSITE" id="PS50893"/>
    </source>
</evidence>
<dbReference type="RefSeq" id="WP_275473369.1">
    <property type="nucleotide sequence ID" value="NZ_CP162940.1"/>
</dbReference>
<dbReference type="SMART" id="SM00382">
    <property type="entry name" value="AAA"/>
    <property type="match status" value="1"/>
</dbReference>
<reference evidence="4 5" key="1">
    <citation type="journal article" date="2024" name="Int. J. Mol. Sci.">
        <title>Exploration of Alicyclobacillus spp. Genome in Search of Antibiotic Resistance.</title>
        <authorList>
            <person name="Bucka-Kolendo J."/>
            <person name="Kiousi D.E."/>
            <person name="Dekowska A."/>
            <person name="Mikolajczuk-Szczyrba A."/>
            <person name="Karadedos D.M."/>
            <person name="Michael P."/>
            <person name="Galanis A."/>
            <person name="Sokolowska B."/>
        </authorList>
    </citation>
    <scope>NUCLEOTIDE SEQUENCE [LARGE SCALE GENOMIC DNA]</scope>
    <source>
        <strain evidence="4 5">KKP 3000</strain>
    </source>
</reference>
<dbReference type="Proteomes" id="UP001579974">
    <property type="component" value="Unassembled WGS sequence"/>
</dbReference>
<dbReference type="EMBL" id="JBDXSU010000021">
    <property type="protein sequence ID" value="MFB5192364.1"/>
    <property type="molecule type" value="Genomic_DNA"/>
</dbReference>
<protein>
    <submittedName>
        <fullName evidence="4">ABC transporter ATP-binding protein</fullName>
    </submittedName>
</protein>
<evidence type="ECO:0000313" key="5">
    <source>
        <dbReference type="Proteomes" id="UP001579974"/>
    </source>
</evidence>
<dbReference type="InterPro" id="IPR003593">
    <property type="entry name" value="AAA+_ATPase"/>
</dbReference>
<dbReference type="Gene3D" id="3.40.50.300">
    <property type="entry name" value="P-loop containing nucleotide triphosphate hydrolases"/>
    <property type="match status" value="1"/>
</dbReference>
<organism evidence="4 5">
    <name type="scientific">Alicyclobacillus fastidiosus</name>
    <dbReference type="NCBI Taxonomy" id="392011"/>
    <lineage>
        <taxon>Bacteria</taxon>
        <taxon>Bacillati</taxon>
        <taxon>Bacillota</taxon>
        <taxon>Bacilli</taxon>
        <taxon>Bacillales</taxon>
        <taxon>Alicyclobacillaceae</taxon>
        <taxon>Alicyclobacillus</taxon>
    </lineage>
</organism>
<sequence length="313" mass="34466">MTTNFDKALVSNVIETVEVSKVIDGQAILQNINFAVKDGSVHGLVGSNGAGKTTLLRLINGVYEASSGEIRVFGKTIIRDVANIRQRVHLVSADGAFYPGFRVQDLLHYASLLYDKWDETRAKDLIKVLELPLHQPIRKLSLGMKMQLRLAVALASRPDVLLLDEPTNGLDPVVRRQFLGLIVQEVAGTGLSVVFATHRLEELEAVADDISVLYRGRMVLSGSLEGFKSHYHEIVAVANTTIADHVWEHPSVLAVSSHGKIQSCIVNGDTSVLRQRLVKAGAVHVDEQPIKFEDLFRALMEKEGYTRDAILLS</sequence>
<dbReference type="GO" id="GO:0005524">
    <property type="term" value="F:ATP binding"/>
    <property type="evidence" value="ECO:0007669"/>
    <property type="project" value="UniProtKB-KW"/>
</dbReference>
<evidence type="ECO:0000313" key="4">
    <source>
        <dbReference type="EMBL" id="MFB5192364.1"/>
    </source>
</evidence>
<keyword evidence="2 4" id="KW-0067">ATP-binding</keyword>
<dbReference type="PANTHER" id="PTHR43158:SF2">
    <property type="entry name" value="SKFA PEPTIDE EXPORT ATP-BINDING PROTEIN SKFE"/>
    <property type="match status" value="1"/>
</dbReference>
<comment type="caution">
    <text evidence="4">The sequence shown here is derived from an EMBL/GenBank/DDBJ whole genome shotgun (WGS) entry which is preliminary data.</text>
</comment>
<dbReference type="Pfam" id="PF00005">
    <property type="entry name" value="ABC_tran"/>
    <property type="match status" value="1"/>
</dbReference>
<evidence type="ECO:0000256" key="2">
    <source>
        <dbReference type="ARBA" id="ARBA00022840"/>
    </source>
</evidence>
<name>A0ABV5AJB5_9BACL</name>
<keyword evidence="1" id="KW-0547">Nucleotide-binding</keyword>
<dbReference type="PROSITE" id="PS50893">
    <property type="entry name" value="ABC_TRANSPORTER_2"/>
    <property type="match status" value="1"/>
</dbReference>
<accession>A0ABV5AJB5</accession>
<dbReference type="InterPro" id="IPR027417">
    <property type="entry name" value="P-loop_NTPase"/>
</dbReference>
<gene>
    <name evidence="4" type="ORF">KKP3000_001563</name>
</gene>
<dbReference type="SUPFAM" id="SSF52540">
    <property type="entry name" value="P-loop containing nucleoside triphosphate hydrolases"/>
    <property type="match status" value="1"/>
</dbReference>
<feature type="domain" description="ABC transporter" evidence="3">
    <location>
        <begin position="14"/>
        <end position="240"/>
    </location>
</feature>
<proteinExistence type="predicted"/>
<evidence type="ECO:0000256" key="1">
    <source>
        <dbReference type="ARBA" id="ARBA00022741"/>
    </source>
</evidence>
<keyword evidence="5" id="KW-1185">Reference proteome</keyword>